<gene>
    <name evidence="1" type="ORF">ARMGADRAFT_1026734</name>
</gene>
<dbReference type="AlphaFoldDB" id="A0A2H3DTG3"/>
<dbReference type="EMBL" id="KZ293649">
    <property type="protein sequence ID" value="PBK97144.1"/>
    <property type="molecule type" value="Genomic_DNA"/>
</dbReference>
<evidence type="ECO:0008006" key="3">
    <source>
        <dbReference type="Google" id="ProtNLM"/>
    </source>
</evidence>
<keyword evidence="2" id="KW-1185">Reference proteome</keyword>
<dbReference type="Proteomes" id="UP000217790">
    <property type="component" value="Unassembled WGS sequence"/>
</dbReference>
<dbReference type="OMA" id="CEANGWN"/>
<dbReference type="InParanoid" id="A0A2H3DTG3"/>
<organism evidence="1 2">
    <name type="scientific">Armillaria gallica</name>
    <name type="common">Bulbous honey fungus</name>
    <name type="synonym">Armillaria bulbosa</name>
    <dbReference type="NCBI Taxonomy" id="47427"/>
    <lineage>
        <taxon>Eukaryota</taxon>
        <taxon>Fungi</taxon>
        <taxon>Dikarya</taxon>
        <taxon>Basidiomycota</taxon>
        <taxon>Agaricomycotina</taxon>
        <taxon>Agaricomycetes</taxon>
        <taxon>Agaricomycetidae</taxon>
        <taxon>Agaricales</taxon>
        <taxon>Marasmiineae</taxon>
        <taxon>Physalacriaceae</taxon>
        <taxon>Armillaria</taxon>
    </lineage>
</organism>
<sequence>MNYYHPYLWMYIDRVMRAVGWSPSAAVKVLQCNYPTLFSKLNKGTISKWTAHGKKEWSEKTLLNVQNRTVLEGSGHTGILADYKDIQDAINTALQSLRASGIPLNVSISWSIMVAIIIEKEPDLLTQFKCSEHFVQDYYSSVLGWSPRKATRAAAHLPANAPDLCERAFFRLVYAMKWYNIPPELVVNVDQVGVWLLPNNSYTFHKKGARQVDMVAKDEKRCYTALTASTASGAFLPFQQVWARKTTGSLLSRNAPRMDDALAHGFHFAFAASVTSPRSHFSTLKTMKEWIIHILIPYYKGVLASNPDLPKCIIFIDIYPVHTSKDFMGYVYNEHLFIILVFISGNCTGAFQLANIGLQRQQQVAQGIEPAAVKIAMGLTKLHDTSVAGLVELDDFMNSPSGRDVVKKAWEKCVAKQWNLLAECLTSRRAQSALNDYLKKDTELRTEIENRLGTVYGIDTGTNPTEAEADLNQEDDADISISAVVHEDLGISITDIHFDAVPTVSNVWSEGGRLIPDNVEENILEYDDVGNSWKDIKIGSVTFADDVDGDGNE</sequence>
<evidence type="ECO:0000313" key="2">
    <source>
        <dbReference type="Proteomes" id="UP000217790"/>
    </source>
</evidence>
<protein>
    <recommendedName>
        <fullName evidence="3">DDE-1 domain-containing protein</fullName>
    </recommendedName>
</protein>
<proteinExistence type="predicted"/>
<name>A0A2H3DTG3_ARMGA</name>
<evidence type="ECO:0000313" key="1">
    <source>
        <dbReference type="EMBL" id="PBK97144.1"/>
    </source>
</evidence>
<accession>A0A2H3DTG3</accession>
<dbReference type="STRING" id="47427.A0A2H3DTG3"/>
<reference evidence="2" key="1">
    <citation type="journal article" date="2017" name="Nat. Ecol. Evol.">
        <title>Genome expansion and lineage-specific genetic innovations in the forest pathogenic fungi Armillaria.</title>
        <authorList>
            <person name="Sipos G."/>
            <person name="Prasanna A.N."/>
            <person name="Walter M.C."/>
            <person name="O'Connor E."/>
            <person name="Balint B."/>
            <person name="Krizsan K."/>
            <person name="Kiss B."/>
            <person name="Hess J."/>
            <person name="Varga T."/>
            <person name="Slot J."/>
            <person name="Riley R."/>
            <person name="Boka B."/>
            <person name="Rigling D."/>
            <person name="Barry K."/>
            <person name="Lee J."/>
            <person name="Mihaltcheva S."/>
            <person name="LaButti K."/>
            <person name="Lipzen A."/>
            <person name="Waldron R."/>
            <person name="Moloney N.M."/>
            <person name="Sperisen C."/>
            <person name="Kredics L."/>
            <person name="Vagvoelgyi C."/>
            <person name="Patrignani A."/>
            <person name="Fitzpatrick D."/>
            <person name="Nagy I."/>
            <person name="Doyle S."/>
            <person name="Anderson J.B."/>
            <person name="Grigoriev I.V."/>
            <person name="Gueldener U."/>
            <person name="Muensterkoetter M."/>
            <person name="Nagy L.G."/>
        </authorList>
    </citation>
    <scope>NUCLEOTIDE SEQUENCE [LARGE SCALE GENOMIC DNA]</scope>
    <source>
        <strain evidence="2">Ar21-2</strain>
    </source>
</reference>
<dbReference type="OrthoDB" id="3257623at2759"/>